<accession>A0A1G7WLK9</accession>
<name>A0A1G7WLK9_9SPHI</name>
<dbReference type="InterPro" id="IPR001763">
    <property type="entry name" value="Rhodanese-like_dom"/>
</dbReference>
<dbReference type="EMBL" id="FNCG01000004">
    <property type="protein sequence ID" value="SDG72786.1"/>
    <property type="molecule type" value="Genomic_DNA"/>
</dbReference>
<dbReference type="CDD" id="cd00158">
    <property type="entry name" value="RHOD"/>
    <property type="match status" value="1"/>
</dbReference>
<dbReference type="STRING" id="551996.SAMN05192573_104470"/>
<evidence type="ECO:0000259" key="1">
    <source>
        <dbReference type="PROSITE" id="PS50206"/>
    </source>
</evidence>
<dbReference type="Proteomes" id="UP000199705">
    <property type="component" value="Unassembled WGS sequence"/>
</dbReference>
<organism evidence="2 3">
    <name type="scientific">Mucilaginibacter gossypii</name>
    <dbReference type="NCBI Taxonomy" id="551996"/>
    <lineage>
        <taxon>Bacteria</taxon>
        <taxon>Pseudomonadati</taxon>
        <taxon>Bacteroidota</taxon>
        <taxon>Sphingobacteriia</taxon>
        <taxon>Sphingobacteriales</taxon>
        <taxon>Sphingobacteriaceae</taxon>
        <taxon>Mucilaginibacter</taxon>
    </lineage>
</organism>
<protein>
    <recommendedName>
        <fullName evidence="1">Rhodanese domain-containing protein</fullName>
    </recommendedName>
</protein>
<feature type="domain" description="Rhodanese" evidence="1">
    <location>
        <begin position="73"/>
        <end position="156"/>
    </location>
</feature>
<proteinExistence type="predicted"/>
<dbReference type="RefSeq" id="WP_091166751.1">
    <property type="nucleotide sequence ID" value="NZ_FNCG01000004.1"/>
</dbReference>
<dbReference type="PROSITE" id="PS50206">
    <property type="entry name" value="RHODANESE_3"/>
    <property type="match status" value="1"/>
</dbReference>
<keyword evidence="3" id="KW-1185">Reference proteome</keyword>
<sequence>MKHIFSISLISLFFLISISFQTKAQISNQPLKMPEIGYPWKKSELLEPSVLAGFIQSGKEEIAILNIGAVEDLPGALHIGAVSDERNMTKLRQLLTNLPKHKPVVIYCGCCPFTKCPNIQPAYQELSKNGFTQIKVLDLPTNLQTNWISRGYPIAKKQTNK</sequence>
<evidence type="ECO:0000313" key="2">
    <source>
        <dbReference type="EMBL" id="SDG72786.1"/>
    </source>
</evidence>
<gene>
    <name evidence="2" type="ORF">SAMN05192573_104470</name>
</gene>
<dbReference type="AlphaFoldDB" id="A0A1G7WLK9"/>
<dbReference type="Gene3D" id="3.40.250.10">
    <property type="entry name" value="Rhodanese-like domain"/>
    <property type="match status" value="1"/>
</dbReference>
<dbReference type="InterPro" id="IPR036873">
    <property type="entry name" value="Rhodanese-like_dom_sf"/>
</dbReference>
<evidence type="ECO:0000313" key="3">
    <source>
        <dbReference type="Proteomes" id="UP000199705"/>
    </source>
</evidence>
<reference evidence="3" key="1">
    <citation type="submission" date="2016-10" db="EMBL/GenBank/DDBJ databases">
        <authorList>
            <person name="Varghese N."/>
            <person name="Submissions S."/>
        </authorList>
    </citation>
    <scope>NUCLEOTIDE SEQUENCE [LARGE SCALE GENOMIC DNA]</scope>
    <source>
        <strain evidence="3">Gh-67</strain>
    </source>
</reference>
<dbReference type="SUPFAM" id="SSF52821">
    <property type="entry name" value="Rhodanese/Cell cycle control phosphatase"/>
    <property type="match status" value="1"/>
</dbReference>